<dbReference type="AlphaFoldDB" id="A0A4R1KCJ6"/>
<dbReference type="Pfam" id="PF02321">
    <property type="entry name" value="OEP"/>
    <property type="match status" value="2"/>
</dbReference>
<evidence type="ECO:0000256" key="6">
    <source>
        <dbReference type="ARBA" id="ARBA00023136"/>
    </source>
</evidence>
<keyword evidence="6" id="KW-0472">Membrane</keyword>
<feature type="chain" id="PRO_5020687603" evidence="8">
    <location>
        <begin position="19"/>
        <end position="427"/>
    </location>
</feature>
<dbReference type="Gene3D" id="1.20.1600.10">
    <property type="entry name" value="Outer membrane efflux proteins (OEP)"/>
    <property type="match status" value="1"/>
</dbReference>
<evidence type="ECO:0000256" key="7">
    <source>
        <dbReference type="ARBA" id="ARBA00023237"/>
    </source>
</evidence>
<comment type="similarity">
    <text evidence="2">Belongs to the outer membrane factor (OMF) (TC 1.B.17) family.</text>
</comment>
<accession>A0A4R1KCJ6</accession>
<keyword evidence="8" id="KW-0732">Signal</keyword>
<comment type="caution">
    <text evidence="9">The sequence shown here is derived from an EMBL/GenBank/DDBJ whole genome shotgun (WGS) entry which is preliminary data.</text>
</comment>
<dbReference type="RefSeq" id="WP_132873750.1">
    <property type="nucleotide sequence ID" value="NZ_SMGG01000004.1"/>
</dbReference>
<proteinExistence type="inferred from homology"/>
<dbReference type="GO" id="GO:1990281">
    <property type="term" value="C:efflux pump complex"/>
    <property type="evidence" value="ECO:0007669"/>
    <property type="project" value="TreeGrafter"/>
</dbReference>
<dbReference type="PANTHER" id="PTHR30026:SF20">
    <property type="entry name" value="OUTER MEMBRANE PROTEIN TOLC"/>
    <property type="match status" value="1"/>
</dbReference>
<dbReference type="InterPro" id="IPR003423">
    <property type="entry name" value="OMP_efflux"/>
</dbReference>
<keyword evidence="10" id="KW-1185">Reference proteome</keyword>
<gene>
    <name evidence="9" type="ORF">C8D98_1768</name>
</gene>
<dbReference type="SUPFAM" id="SSF56954">
    <property type="entry name" value="Outer membrane efflux proteins (OEP)"/>
    <property type="match status" value="1"/>
</dbReference>
<evidence type="ECO:0000256" key="1">
    <source>
        <dbReference type="ARBA" id="ARBA00004442"/>
    </source>
</evidence>
<dbReference type="InterPro" id="IPR051906">
    <property type="entry name" value="TolC-like"/>
</dbReference>
<dbReference type="Proteomes" id="UP000294614">
    <property type="component" value="Unassembled WGS sequence"/>
</dbReference>
<keyword evidence="5" id="KW-0812">Transmembrane</keyword>
<dbReference type="OrthoDB" id="9769302at2"/>
<name>A0A4R1KCJ6_9BACT</name>
<organism evidence="9 10">
    <name type="scientific">Seleniivibrio woodruffii</name>
    <dbReference type="NCBI Taxonomy" id="1078050"/>
    <lineage>
        <taxon>Bacteria</taxon>
        <taxon>Pseudomonadati</taxon>
        <taxon>Deferribacterota</taxon>
        <taxon>Deferribacteres</taxon>
        <taxon>Deferribacterales</taxon>
        <taxon>Geovibrionaceae</taxon>
        <taxon>Seleniivibrio</taxon>
    </lineage>
</organism>
<dbReference type="GO" id="GO:0015562">
    <property type="term" value="F:efflux transmembrane transporter activity"/>
    <property type="evidence" value="ECO:0007669"/>
    <property type="project" value="InterPro"/>
</dbReference>
<evidence type="ECO:0000256" key="5">
    <source>
        <dbReference type="ARBA" id="ARBA00022692"/>
    </source>
</evidence>
<protein>
    <submittedName>
        <fullName evidence="9">Outer membrane protein TolC</fullName>
    </submittedName>
</protein>
<evidence type="ECO:0000256" key="8">
    <source>
        <dbReference type="SAM" id="SignalP"/>
    </source>
</evidence>
<keyword evidence="7" id="KW-0998">Cell outer membrane</keyword>
<keyword evidence="3" id="KW-0813">Transport</keyword>
<dbReference type="EMBL" id="SMGG01000004">
    <property type="protein sequence ID" value="TCK60889.1"/>
    <property type="molecule type" value="Genomic_DNA"/>
</dbReference>
<dbReference type="GO" id="GO:0009279">
    <property type="term" value="C:cell outer membrane"/>
    <property type="evidence" value="ECO:0007669"/>
    <property type="project" value="UniProtKB-SubCell"/>
</dbReference>
<dbReference type="GO" id="GO:0015288">
    <property type="term" value="F:porin activity"/>
    <property type="evidence" value="ECO:0007669"/>
    <property type="project" value="TreeGrafter"/>
</dbReference>
<comment type="subcellular location">
    <subcellularLocation>
        <location evidence="1">Cell outer membrane</location>
    </subcellularLocation>
</comment>
<evidence type="ECO:0000256" key="3">
    <source>
        <dbReference type="ARBA" id="ARBA00022448"/>
    </source>
</evidence>
<dbReference type="PANTHER" id="PTHR30026">
    <property type="entry name" value="OUTER MEMBRANE PROTEIN TOLC"/>
    <property type="match status" value="1"/>
</dbReference>
<evidence type="ECO:0000313" key="9">
    <source>
        <dbReference type="EMBL" id="TCK60889.1"/>
    </source>
</evidence>
<keyword evidence="4" id="KW-1134">Transmembrane beta strand</keyword>
<evidence type="ECO:0000313" key="10">
    <source>
        <dbReference type="Proteomes" id="UP000294614"/>
    </source>
</evidence>
<feature type="signal peptide" evidence="8">
    <location>
        <begin position="1"/>
        <end position="18"/>
    </location>
</feature>
<sequence length="427" mass="47652">MRKLLIILALMLPAAVFAQDARVLTLDEAVAIAMEKNKSIEQAKEYMTYLQGIYVEERSAALPKATLYGGVSRNRDASTGSAVNSDVYNSYNAGVSVKQALFTWGQVGAAIRAAKIGLRTGDEQLRLYRQAAVRDVNVAFTDILLTKQLLFIAEENVKQRQRHLDEAEKKYKLGTATDYDVLSARVALKNAQPDVISYRNSLTVARDNLKFILGVDYEVEVQGELKPADIKPADYDSALKSALANRPEILDKKLMVDFNRELVQVSKAGDKPRVDFSGSFDRIKLDGEDEKNLTNWSAGVNLSFPFFDGMATKGKIIQAESDLRRTKLQQLQAEDSVSLDVRQAVSRVKEAVEVIEASEGTVSEAEKLLDMAEKGYRFGVKTKLDVDDAEYNLRSSRVRLAQAWRDYRVQYANLLWSAGIIGEKKDM</sequence>
<evidence type="ECO:0000256" key="2">
    <source>
        <dbReference type="ARBA" id="ARBA00007613"/>
    </source>
</evidence>
<reference evidence="9 10" key="1">
    <citation type="submission" date="2019-03" db="EMBL/GenBank/DDBJ databases">
        <title>Genomic Encyclopedia of Type Strains, Phase IV (KMG-IV): sequencing the most valuable type-strain genomes for metagenomic binning, comparative biology and taxonomic classification.</title>
        <authorList>
            <person name="Goeker M."/>
        </authorList>
    </citation>
    <scope>NUCLEOTIDE SEQUENCE [LARGE SCALE GENOMIC DNA]</scope>
    <source>
        <strain evidence="9 10">DSM 24984</strain>
    </source>
</reference>
<evidence type="ECO:0000256" key="4">
    <source>
        <dbReference type="ARBA" id="ARBA00022452"/>
    </source>
</evidence>